<name>A0ABN8QSE0_9CNID</name>
<gene>
    <name evidence="3" type="ORF">PLOB_00010304</name>
</gene>
<evidence type="ECO:0000313" key="4">
    <source>
        <dbReference type="Proteomes" id="UP001159405"/>
    </source>
</evidence>
<feature type="compositionally biased region" description="Basic and acidic residues" evidence="1">
    <location>
        <begin position="89"/>
        <end position="103"/>
    </location>
</feature>
<protein>
    <submittedName>
        <fullName evidence="3">Uncharacterized protein</fullName>
    </submittedName>
</protein>
<comment type="caution">
    <text evidence="3">The sequence shown here is derived from an EMBL/GenBank/DDBJ whole genome shotgun (WGS) entry which is preliminary data.</text>
</comment>
<feature type="non-terminal residue" evidence="3">
    <location>
        <position position="1"/>
    </location>
</feature>
<accession>A0ABN8QSE0</accession>
<evidence type="ECO:0000256" key="1">
    <source>
        <dbReference type="SAM" id="MobiDB-lite"/>
    </source>
</evidence>
<keyword evidence="4" id="KW-1185">Reference proteome</keyword>
<keyword evidence="2" id="KW-0472">Membrane</keyword>
<evidence type="ECO:0000313" key="3">
    <source>
        <dbReference type="EMBL" id="CAH3169803.1"/>
    </source>
</evidence>
<feature type="transmembrane region" description="Helical" evidence="2">
    <location>
        <begin position="107"/>
        <end position="129"/>
    </location>
</feature>
<feature type="region of interest" description="Disordered" evidence="1">
    <location>
        <begin position="71"/>
        <end position="105"/>
    </location>
</feature>
<dbReference type="EMBL" id="CALNXK010000152">
    <property type="protein sequence ID" value="CAH3169803.1"/>
    <property type="molecule type" value="Genomic_DNA"/>
</dbReference>
<proteinExistence type="predicted"/>
<keyword evidence="2" id="KW-0812">Transmembrane</keyword>
<dbReference type="Proteomes" id="UP001159405">
    <property type="component" value="Unassembled WGS sequence"/>
</dbReference>
<evidence type="ECO:0000256" key="2">
    <source>
        <dbReference type="SAM" id="Phobius"/>
    </source>
</evidence>
<sequence>FRQRRSSENVTFTADMVHILPGYPKQSDDSPGVVLLAFYLSLPQGTSESSVVSESILHDIVMGHKENIQTSIGGEISSVDPYSSGSEVPKNEESNEGNGEKSKPTNVIIGASVGGGLLLIIIGAVLIGFKKSDRYF</sequence>
<reference evidence="3 4" key="1">
    <citation type="submission" date="2022-05" db="EMBL/GenBank/DDBJ databases">
        <authorList>
            <consortium name="Genoscope - CEA"/>
            <person name="William W."/>
        </authorList>
    </citation>
    <scope>NUCLEOTIDE SEQUENCE [LARGE SCALE GENOMIC DNA]</scope>
</reference>
<organism evidence="3 4">
    <name type="scientific">Porites lobata</name>
    <dbReference type="NCBI Taxonomy" id="104759"/>
    <lineage>
        <taxon>Eukaryota</taxon>
        <taxon>Metazoa</taxon>
        <taxon>Cnidaria</taxon>
        <taxon>Anthozoa</taxon>
        <taxon>Hexacorallia</taxon>
        <taxon>Scleractinia</taxon>
        <taxon>Fungiina</taxon>
        <taxon>Poritidae</taxon>
        <taxon>Porites</taxon>
    </lineage>
</organism>
<keyword evidence="2" id="KW-1133">Transmembrane helix</keyword>